<dbReference type="PANTHER" id="PTHR34207">
    <property type="entry name" value="PROTEIN BIC1"/>
    <property type="match status" value="1"/>
</dbReference>
<proteinExistence type="predicted"/>
<evidence type="ECO:0000313" key="2">
    <source>
        <dbReference type="EMBL" id="KAK7278663.1"/>
    </source>
</evidence>
<name>A0AAN9IF74_CLITE</name>
<organism evidence="2 3">
    <name type="scientific">Clitoria ternatea</name>
    <name type="common">Butterfly pea</name>
    <dbReference type="NCBI Taxonomy" id="43366"/>
    <lineage>
        <taxon>Eukaryota</taxon>
        <taxon>Viridiplantae</taxon>
        <taxon>Streptophyta</taxon>
        <taxon>Embryophyta</taxon>
        <taxon>Tracheophyta</taxon>
        <taxon>Spermatophyta</taxon>
        <taxon>Magnoliopsida</taxon>
        <taxon>eudicotyledons</taxon>
        <taxon>Gunneridae</taxon>
        <taxon>Pentapetalae</taxon>
        <taxon>rosids</taxon>
        <taxon>fabids</taxon>
        <taxon>Fabales</taxon>
        <taxon>Fabaceae</taxon>
        <taxon>Papilionoideae</taxon>
        <taxon>50 kb inversion clade</taxon>
        <taxon>NPAAA clade</taxon>
        <taxon>indigoferoid/millettioid clade</taxon>
        <taxon>Phaseoleae</taxon>
        <taxon>Clitoria</taxon>
    </lineage>
</organism>
<dbReference type="CDD" id="cd22645">
    <property type="entry name" value="BIC1_CID"/>
    <property type="match status" value="1"/>
</dbReference>
<dbReference type="EMBL" id="JAYKXN010000006">
    <property type="protein sequence ID" value="KAK7278663.1"/>
    <property type="molecule type" value="Genomic_DNA"/>
</dbReference>
<protein>
    <submittedName>
        <fullName evidence="2">Uncharacterized protein</fullName>
    </submittedName>
</protein>
<sequence>MLLKNPSMAHQHSYAAESDNLIPPHPLNLKTPLQPKDNKMGQQEQEDKKNSGKFNKKVGIALDKTEGFDNEEEDSGREKLKRHRVEVAGRVWIPDIWGQEELLKDWIDCTAFDAPLVPSRIVMARAALVEEGRRATSTGLRIGNRC</sequence>
<accession>A0AAN9IF74</accession>
<gene>
    <name evidence="2" type="ORF">RJT34_23698</name>
</gene>
<feature type="region of interest" description="Disordered" evidence="1">
    <location>
        <begin position="1"/>
        <end position="81"/>
    </location>
</feature>
<dbReference type="PANTHER" id="PTHR34207:SF2">
    <property type="entry name" value="PROTEIN BIC1"/>
    <property type="match status" value="1"/>
</dbReference>
<comment type="caution">
    <text evidence="2">The sequence shown here is derived from an EMBL/GenBank/DDBJ whole genome shotgun (WGS) entry which is preliminary data.</text>
</comment>
<dbReference type="GO" id="GO:0009785">
    <property type="term" value="P:blue light signaling pathway"/>
    <property type="evidence" value="ECO:0007669"/>
    <property type="project" value="InterPro"/>
</dbReference>
<dbReference type="AlphaFoldDB" id="A0AAN9IF74"/>
<reference evidence="2 3" key="1">
    <citation type="submission" date="2024-01" db="EMBL/GenBank/DDBJ databases">
        <title>The genomes of 5 underutilized Papilionoideae crops provide insights into root nodulation and disease resistance.</title>
        <authorList>
            <person name="Yuan L."/>
        </authorList>
    </citation>
    <scope>NUCLEOTIDE SEQUENCE [LARGE SCALE GENOMIC DNA]</scope>
    <source>
        <strain evidence="2">LY-2023</strain>
        <tissue evidence="2">Leaf</tissue>
    </source>
</reference>
<evidence type="ECO:0000313" key="3">
    <source>
        <dbReference type="Proteomes" id="UP001359559"/>
    </source>
</evidence>
<evidence type="ECO:0000256" key="1">
    <source>
        <dbReference type="SAM" id="MobiDB-lite"/>
    </source>
</evidence>
<dbReference type="Proteomes" id="UP001359559">
    <property type="component" value="Unassembled WGS sequence"/>
</dbReference>
<dbReference type="InterPro" id="IPR040374">
    <property type="entry name" value="BIC"/>
</dbReference>
<keyword evidence="3" id="KW-1185">Reference proteome</keyword>